<dbReference type="InterPro" id="IPR016181">
    <property type="entry name" value="Acyl_CoA_acyltransferase"/>
</dbReference>
<dbReference type="PANTHER" id="PTHR43617">
    <property type="entry name" value="L-AMINO ACID N-ACETYLTRANSFERASE"/>
    <property type="match status" value="1"/>
</dbReference>
<evidence type="ECO:0000259" key="6">
    <source>
        <dbReference type="PROSITE" id="PS51186"/>
    </source>
</evidence>
<evidence type="ECO:0000256" key="2">
    <source>
        <dbReference type="ARBA" id="ARBA00022737"/>
    </source>
</evidence>
<evidence type="ECO:0000313" key="7">
    <source>
        <dbReference type="EMBL" id="MBB5830435.1"/>
    </source>
</evidence>
<feature type="binding site" evidence="4">
    <location>
        <begin position="77"/>
        <end position="82"/>
    </location>
    <ligand>
        <name>acetyl-CoA</name>
        <dbReference type="ChEBI" id="CHEBI:57288"/>
        <label>1</label>
    </ligand>
</feature>
<feature type="region of interest" description="Disordered" evidence="5">
    <location>
        <begin position="292"/>
        <end position="317"/>
    </location>
</feature>
<dbReference type="AlphaFoldDB" id="A0A841AAN9"/>
<feature type="compositionally biased region" description="Basic and acidic residues" evidence="5">
    <location>
        <begin position="292"/>
        <end position="303"/>
    </location>
</feature>
<dbReference type="CDD" id="cd04301">
    <property type="entry name" value="NAT_SF"/>
    <property type="match status" value="2"/>
</dbReference>
<dbReference type="EC" id="2.3.1.189" evidence="4"/>
<keyword evidence="2 4" id="KW-0677">Repeat</keyword>
<protein>
    <recommendedName>
        <fullName evidence="4">Mycothiol acetyltransferase</fullName>
        <shortName evidence="4">MSH acetyltransferase</shortName>
        <ecNumber evidence="4">2.3.1.189</ecNumber>
    </recommendedName>
    <alternativeName>
        <fullName evidence="4">Mycothiol synthase</fullName>
    </alternativeName>
</protein>
<dbReference type="RefSeq" id="WP_184324054.1">
    <property type="nucleotide sequence ID" value="NZ_JACHLZ010000001.1"/>
</dbReference>
<keyword evidence="1 4" id="KW-0808">Transferase</keyword>
<accession>A0A841AAN9</accession>
<dbReference type="GO" id="GO:0035447">
    <property type="term" value="F:mycothiol synthase activity"/>
    <property type="evidence" value="ECO:0007669"/>
    <property type="project" value="UniProtKB-UniRule"/>
</dbReference>
<evidence type="ECO:0000313" key="8">
    <source>
        <dbReference type="Proteomes" id="UP000588158"/>
    </source>
</evidence>
<keyword evidence="3 4" id="KW-0012">Acyltransferase</keyword>
<dbReference type="Pfam" id="PF00583">
    <property type="entry name" value="Acetyltransf_1"/>
    <property type="match status" value="2"/>
</dbReference>
<proteinExistence type="inferred from homology"/>
<dbReference type="InterPro" id="IPR000182">
    <property type="entry name" value="GNAT_dom"/>
</dbReference>
<feature type="binding site" evidence="4">
    <location>
        <position position="265"/>
    </location>
    <ligand>
        <name>1D-myo-inositol 2-(L-cysteinylamino)-2-deoxy-alpha-D-glucopyranoside</name>
        <dbReference type="ChEBI" id="CHEBI:58887"/>
    </ligand>
</feature>
<comment type="caution">
    <text evidence="4">Lacks conserved residue(s) required for the propagation of feature annotation.</text>
</comment>
<name>A0A841AAN9_9MICO</name>
<comment type="catalytic activity">
    <reaction evidence="4">
        <text>1D-myo-inositol 2-(L-cysteinylamino)-2-deoxy-alpha-D-glucopyranoside + acetyl-CoA = mycothiol + CoA + H(+)</text>
        <dbReference type="Rhea" id="RHEA:26172"/>
        <dbReference type="ChEBI" id="CHEBI:15378"/>
        <dbReference type="ChEBI" id="CHEBI:16768"/>
        <dbReference type="ChEBI" id="CHEBI:57287"/>
        <dbReference type="ChEBI" id="CHEBI:57288"/>
        <dbReference type="ChEBI" id="CHEBI:58887"/>
        <dbReference type="EC" id="2.3.1.189"/>
    </reaction>
</comment>
<feature type="binding site" evidence="4">
    <location>
        <position position="212"/>
    </location>
    <ligand>
        <name>1D-myo-inositol 2-(L-cysteinylamino)-2-deoxy-alpha-D-glucopyranoside</name>
        <dbReference type="ChEBI" id="CHEBI:58887"/>
    </ligand>
</feature>
<feature type="binding site" evidence="4">
    <location>
        <position position="33"/>
    </location>
    <ligand>
        <name>1D-myo-inositol 2-(L-cysteinylamino)-2-deoxy-alpha-D-glucopyranoside</name>
        <dbReference type="ChEBI" id="CHEBI:58887"/>
    </ligand>
</feature>
<evidence type="ECO:0000256" key="4">
    <source>
        <dbReference type="HAMAP-Rule" id="MF_01698"/>
    </source>
</evidence>
<sequence>MITTSELSPESRDGVRALLDAATAHDGVAALDEAARLALDGAGARHLLLEEEGTALAYASVLADGTVQGMVHPGHRRRGHGTALLEAALAERPDAGVWAHGALEGSLAFLTSAGLGETRRLLTLHRPLGPDAEPLPAAPGSTLPGLTLGTFDPERDADAWVGVNARAFASHPEQGALTRADLDQRMAQSWFDAGDMVVGRRGDELVGFVWAKREDAGEAATAPSDAEIYVVATDPSVQGHRVGTVLLAASLERLAAAGVPGVELYVEADNAPALRLYKAWGFTVSGRDVQMRRQDADDQRATDGDAIDGAPSAATEG</sequence>
<organism evidence="7 8">
    <name type="scientific">Brachybacterium aquaticum</name>
    <dbReference type="NCBI Taxonomy" id="1432564"/>
    <lineage>
        <taxon>Bacteria</taxon>
        <taxon>Bacillati</taxon>
        <taxon>Actinomycetota</taxon>
        <taxon>Actinomycetes</taxon>
        <taxon>Micrococcales</taxon>
        <taxon>Dermabacteraceae</taxon>
        <taxon>Brachybacterium</taxon>
    </lineage>
</organism>
<dbReference type="Proteomes" id="UP000588158">
    <property type="component" value="Unassembled WGS sequence"/>
</dbReference>
<evidence type="ECO:0000256" key="5">
    <source>
        <dbReference type="SAM" id="MobiDB-lite"/>
    </source>
</evidence>
<comment type="caution">
    <text evidence="7">The sequence shown here is derived from an EMBL/GenBank/DDBJ whole genome shotgun (WGS) entry which is preliminary data.</text>
</comment>
<reference evidence="7 8" key="1">
    <citation type="submission" date="2020-08" db="EMBL/GenBank/DDBJ databases">
        <title>Sequencing the genomes of 1000 actinobacteria strains.</title>
        <authorList>
            <person name="Klenk H.-P."/>
        </authorList>
    </citation>
    <scope>NUCLEOTIDE SEQUENCE [LARGE SCALE GENOMIC DNA]</scope>
    <source>
        <strain evidence="7 8">DSM 28796</strain>
    </source>
</reference>
<feature type="domain" description="N-acetyltransferase" evidence="6">
    <location>
        <begin position="2"/>
        <end position="136"/>
    </location>
</feature>
<dbReference type="InterPro" id="IPR050276">
    <property type="entry name" value="MshD_Acetyltransferase"/>
</dbReference>
<gene>
    <name evidence="4" type="primary">mshD</name>
    <name evidence="7" type="ORF">HNR70_000248</name>
</gene>
<dbReference type="Gene3D" id="3.40.630.30">
    <property type="match status" value="1"/>
</dbReference>
<dbReference type="SUPFAM" id="SSF55729">
    <property type="entry name" value="Acyl-CoA N-acyltransferases (Nat)"/>
    <property type="match status" value="1"/>
</dbReference>
<feature type="binding site" evidence="4">
    <location>
        <begin position="270"/>
        <end position="275"/>
    </location>
    <ligand>
        <name>acetyl-CoA</name>
        <dbReference type="ChEBI" id="CHEBI:57288"/>
        <label>2</label>
    </ligand>
</feature>
<dbReference type="PROSITE" id="PS51186">
    <property type="entry name" value="GNAT"/>
    <property type="match status" value="2"/>
</dbReference>
<dbReference type="HAMAP" id="MF_01698">
    <property type="entry name" value="MshD"/>
    <property type="match status" value="1"/>
</dbReference>
<dbReference type="InterPro" id="IPR017813">
    <property type="entry name" value="Mycothiol_AcTrfase"/>
</dbReference>
<evidence type="ECO:0000256" key="3">
    <source>
        <dbReference type="ARBA" id="ARBA00023315"/>
    </source>
</evidence>
<dbReference type="GO" id="GO:0010125">
    <property type="term" value="P:mycothiol biosynthetic process"/>
    <property type="evidence" value="ECO:0007669"/>
    <property type="project" value="UniProtKB-UniRule"/>
</dbReference>
<evidence type="ECO:0000256" key="1">
    <source>
        <dbReference type="ARBA" id="ARBA00022679"/>
    </source>
</evidence>
<feature type="binding site" evidence="4">
    <location>
        <begin position="231"/>
        <end position="233"/>
    </location>
    <ligand>
        <name>acetyl-CoA</name>
        <dbReference type="ChEBI" id="CHEBI:57288"/>
        <label>2</label>
    </ligand>
</feature>
<comment type="function">
    <text evidence="4">Catalyzes the transfer of acetyl from acetyl-CoA to desacetylmycothiol (Cys-GlcN-Ins) to form mycothiol.</text>
</comment>
<dbReference type="NCBIfam" id="TIGR03448">
    <property type="entry name" value="mycothiol_MshD"/>
    <property type="match status" value="1"/>
</dbReference>
<comment type="similarity">
    <text evidence="4">Belongs to the acetyltransferase family. MshD subfamily.</text>
</comment>
<dbReference type="EMBL" id="JACHLZ010000001">
    <property type="protein sequence ID" value="MBB5830435.1"/>
    <property type="molecule type" value="Genomic_DNA"/>
</dbReference>
<feature type="domain" description="N-acetyltransferase" evidence="6">
    <location>
        <begin position="146"/>
        <end position="303"/>
    </location>
</feature>
<keyword evidence="8" id="KW-1185">Reference proteome</keyword>
<feature type="binding site" evidence="4">
    <location>
        <position position="227"/>
    </location>
    <ligand>
        <name>1D-myo-inositol 2-(L-cysteinylamino)-2-deoxy-alpha-D-glucopyranoside</name>
        <dbReference type="ChEBI" id="CHEBI:58887"/>
    </ligand>
</feature>
<feature type="binding site" evidence="4">
    <location>
        <position position="173"/>
    </location>
    <ligand>
        <name>1D-myo-inositol 2-(L-cysteinylamino)-2-deoxy-alpha-D-glucopyranoside</name>
        <dbReference type="ChEBI" id="CHEBI:58887"/>
    </ligand>
</feature>
<comment type="subunit">
    <text evidence="4">Monomer.</text>
</comment>